<protein>
    <recommendedName>
        <fullName evidence="5">C2H2-type domain-containing protein</fullName>
    </recommendedName>
</protein>
<feature type="compositionally biased region" description="Basic residues" evidence="4">
    <location>
        <begin position="1415"/>
        <end position="1429"/>
    </location>
</feature>
<feature type="region of interest" description="Disordered" evidence="4">
    <location>
        <begin position="1314"/>
        <end position="1366"/>
    </location>
</feature>
<feature type="compositionally biased region" description="Basic residues" evidence="4">
    <location>
        <begin position="101"/>
        <end position="111"/>
    </location>
</feature>
<evidence type="ECO:0000256" key="4">
    <source>
        <dbReference type="SAM" id="MobiDB-lite"/>
    </source>
</evidence>
<evidence type="ECO:0000313" key="6">
    <source>
        <dbReference type="EMBL" id="VEU38799.1"/>
    </source>
</evidence>
<feature type="domain" description="C2H2-type" evidence="5">
    <location>
        <begin position="1099"/>
        <end position="1121"/>
    </location>
</feature>
<dbReference type="Gene3D" id="2.130.10.30">
    <property type="entry name" value="Regulator of chromosome condensation 1/beta-lactamase-inhibitor protein II"/>
    <property type="match status" value="2"/>
</dbReference>
<dbReference type="InterPro" id="IPR009091">
    <property type="entry name" value="RCC1/BLIP-II"/>
</dbReference>
<dbReference type="PROSITE" id="PS00626">
    <property type="entry name" value="RCC1_2"/>
    <property type="match status" value="1"/>
</dbReference>
<feature type="region of interest" description="Disordered" evidence="4">
    <location>
        <begin position="1407"/>
        <end position="1502"/>
    </location>
</feature>
<dbReference type="Pfam" id="PF25390">
    <property type="entry name" value="WD40_RLD"/>
    <property type="match status" value="1"/>
</dbReference>
<dbReference type="SUPFAM" id="SSF57667">
    <property type="entry name" value="beta-beta-alpha zinc fingers"/>
    <property type="match status" value="1"/>
</dbReference>
<keyword evidence="1" id="KW-0677">Repeat</keyword>
<dbReference type="OrthoDB" id="21416at2759"/>
<dbReference type="InterPro" id="IPR051625">
    <property type="entry name" value="Signaling_Regulatory_Domain"/>
</dbReference>
<dbReference type="InterPro" id="IPR058923">
    <property type="entry name" value="RCC1-like_dom"/>
</dbReference>
<evidence type="ECO:0000256" key="1">
    <source>
        <dbReference type="ARBA" id="ARBA00022737"/>
    </source>
</evidence>
<dbReference type="Proteomes" id="UP000291116">
    <property type="component" value="Unassembled WGS sequence"/>
</dbReference>
<feature type="compositionally biased region" description="Basic residues" evidence="4">
    <location>
        <begin position="1456"/>
        <end position="1474"/>
    </location>
</feature>
<feature type="compositionally biased region" description="Polar residues" evidence="4">
    <location>
        <begin position="1333"/>
        <end position="1342"/>
    </location>
</feature>
<keyword evidence="7" id="KW-1185">Reference proteome</keyword>
<feature type="repeat" description="RCC1" evidence="2">
    <location>
        <begin position="438"/>
        <end position="497"/>
    </location>
</feature>
<evidence type="ECO:0000256" key="3">
    <source>
        <dbReference type="SAM" id="Coils"/>
    </source>
</evidence>
<evidence type="ECO:0000313" key="7">
    <source>
        <dbReference type="Proteomes" id="UP000291116"/>
    </source>
</evidence>
<dbReference type="Pfam" id="PF00415">
    <property type="entry name" value="RCC1"/>
    <property type="match status" value="1"/>
</dbReference>
<dbReference type="InterPro" id="IPR036236">
    <property type="entry name" value="Znf_C2H2_sf"/>
</dbReference>
<dbReference type="InterPro" id="IPR000408">
    <property type="entry name" value="Reg_chr_condens"/>
</dbReference>
<proteinExistence type="predicted"/>
<dbReference type="PANTHER" id="PTHR22872:SF2">
    <property type="entry name" value="INHIBITOR OF BRUTON TYROSINE KINASE"/>
    <property type="match status" value="1"/>
</dbReference>
<dbReference type="PROSITE" id="PS50012">
    <property type="entry name" value="RCC1_3"/>
    <property type="match status" value="4"/>
</dbReference>
<keyword evidence="3" id="KW-0175">Coiled coil</keyword>
<feature type="repeat" description="RCC1" evidence="2">
    <location>
        <begin position="699"/>
        <end position="751"/>
    </location>
</feature>
<evidence type="ECO:0000256" key="2">
    <source>
        <dbReference type="PROSITE-ProRule" id="PRU00235"/>
    </source>
</evidence>
<feature type="compositionally biased region" description="Basic and acidic residues" evidence="4">
    <location>
        <begin position="1348"/>
        <end position="1358"/>
    </location>
</feature>
<dbReference type="PANTHER" id="PTHR22872">
    <property type="entry name" value="BTK-BINDING PROTEIN-RELATED"/>
    <property type="match status" value="1"/>
</dbReference>
<name>A0A448Z9W1_9STRA</name>
<dbReference type="PRINTS" id="PR00633">
    <property type="entry name" value="RCCNDNSATION"/>
</dbReference>
<dbReference type="Pfam" id="PF12874">
    <property type="entry name" value="zf-met"/>
    <property type="match status" value="1"/>
</dbReference>
<feature type="compositionally biased region" description="Basic and acidic residues" evidence="4">
    <location>
        <begin position="1430"/>
        <end position="1441"/>
    </location>
</feature>
<feature type="region of interest" description="Disordered" evidence="4">
    <location>
        <begin position="1196"/>
        <end position="1216"/>
    </location>
</feature>
<dbReference type="Gene3D" id="3.30.160.60">
    <property type="entry name" value="Classic Zinc Finger"/>
    <property type="match status" value="1"/>
</dbReference>
<gene>
    <name evidence="6" type="ORF">PSNMU_V1.4_AUG-EV-PASAV3_0056310</name>
</gene>
<feature type="repeat" description="RCC1" evidence="2">
    <location>
        <begin position="383"/>
        <end position="437"/>
    </location>
</feature>
<feature type="compositionally biased region" description="Polar residues" evidence="4">
    <location>
        <begin position="1446"/>
        <end position="1455"/>
    </location>
</feature>
<evidence type="ECO:0000259" key="5">
    <source>
        <dbReference type="PROSITE" id="PS00028"/>
    </source>
</evidence>
<reference evidence="6 7" key="1">
    <citation type="submission" date="2019-01" db="EMBL/GenBank/DDBJ databases">
        <authorList>
            <person name="Ferrante I. M."/>
        </authorList>
    </citation>
    <scope>NUCLEOTIDE SEQUENCE [LARGE SCALE GENOMIC DNA]</scope>
    <source>
        <strain evidence="6 7">B856</strain>
    </source>
</reference>
<feature type="region of interest" description="Disordered" evidence="4">
    <location>
        <begin position="100"/>
        <end position="119"/>
    </location>
</feature>
<sequence>MRRSFKRRSSSIGSACDGSIDLTNNQQLEGSTSKAEDFEAARQLLSSLLYMKDASGRSYLHSDFKLSWARALLGRARKLDDGTEQFMNFYTNGIDQYKNGRNVRKGSHHRPSKESTHVRNSTLMQRRFLLQRDQESGYTPFHRAILEGNLGAILLFLRHATAEDSSTERLTQRPMVLLHGAEANHGHNNPNRNRHQNNTLLLDMASATDYEGMTPLRLLGRLQQSELFLCRNHLQSFRPSVDRNATMRLRTRHRLSSFDDNGTNNSDDDENIDFFSENADLFEEDSDKDDNCSKVDKSSYACEVVTFGRPNHCALGVIQGTGSSSSTFTSSSSKDNSNQTYSHGSAFCPQRVQEFAQEVVGRPGSAMAIAAATHHTLVVTKKGHLYAFGLEKGGRLGLGDDQPKQCPLPKRILGPLQRRQVVSVAAAENHSLCVTARGDVYSWGSNRFGQLGDNATSNSASTPCGSRSVPRRVEELRQHPCVAVAAGEKHSVALSRKGEVYVWGDNTSGQLGVARRSGVQKVQRVEALWGSSATQGSVNRKPPKIAIAIAAAEQSTLVLTTGSPASTLNNVNAIYEWGHGNHVPIRVHFESCSTEARKKDSNRSTSFASSFSRIPNPTAISCARYHNAAITSDGLVYTWGLRAELLGREKGNANTSKPQHQRRNCTPQLVTGMLSEKGGGFAVAIDASGSHTAVVCDDGALFTWGTTDGNNVYNLGHEGVRWQPKPKRVPGVHRAVDVAVAKEHTILLIGTSFPSISKNDVLPSLEVLAAKKTAEYVDLFNVIPILTMARRTESSFLTKYCSDFVYRNLDGVLNVGKKRDMNQYLNDMLAETTYRAGKRYRDDNHHPFVFDVLAAGNVGRPTFDREWFSDIEEWVEGCKQLADSPVVRRLLEVAAVREYEEDSAGLNSKSRLGSSCQEEYDEFKERSHSLSESTPTAAAKEGNLDRCIKRTATMNLSTLELANENSEWLAKEIRGVRKKLKQINNLLDTETREGMLSPEQKAKVARRPTLETELSIYESAVVEVETRIKELKDNKKINVKPLSSTRDCDYPQEKGSIKTRKNTTTDDDESVRCSVVQKKKIGHKFGSSPTVMDNKTYFCDTCGVRCTDEANFILHQNGRKHRNRVAQLAEEEKEKTSASIRQQQQIQMMKSPPVYTPEPKKIVKNAWGTPSPQPNYKLPPPPHPVLAQVALNPSPPSTKNVRSAPRKVPTASPASNFKKLLGDEGTKKKMAFGANNLSSSFTNILSEQEVTKKKMKQSSKPAVWDASPTSTRCVPLSMYATTRPVFSPEKSEMNPQRSQSISIADFLTPKKKQTSSPAVAPWINDPAKKSPSALPSTKTLAQIQAEEETLRSKQDKSYGKGGGSWYVERRERAESVLQIQKIAEEDLAHRLLVEEQLRIEAQIKEECERRQKAAKEKKKGGPKRNKTAKRTNDSNKTKPIDPSKPNGKTSNASKSNRSRGRNHPANKGAKKPSKKSPNNGSKETQKPVKNLKAQAVKKNSGE</sequence>
<dbReference type="InterPro" id="IPR013087">
    <property type="entry name" value="Znf_C2H2_type"/>
</dbReference>
<dbReference type="EMBL" id="CAACVS010000187">
    <property type="protein sequence ID" value="VEU38799.1"/>
    <property type="molecule type" value="Genomic_DNA"/>
</dbReference>
<feature type="coiled-coil region" evidence="3">
    <location>
        <begin position="973"/>
        <end position="1034"/>
    </location>
</feature>
<dbReference type="SUPFAM" id="SSF50985">
    <property type="entry name" value="RCC1/BLIP-II"/>
    <property type="match status" value="2"/>
</dbReference>
<organism evidence="6 7">
    <name type="scientific">Pseudo-nitzschia multistriata</name>
    <dbReference type="NCBI Taxonomy" id="183589"/>
    <lineage>
        <taxon>Eukaryota</taxon>
        <taxon>Sar</taxon>
        <taxon>Stramenopiles</taxon>
        <taxon>Ochrophyta</taxon>
        <taxon>Bacillariophyta</taxon>
        <taxon>Bacillariophyceae</taxon>
        <taxon>Bacillariophycidae</taxon>
        <taxon>Bacillariales</taxon>
        <taxon>Bacillariaceae</taxon>
        <taxon>Pseudo-nitzschia</taxon>
    </lineage>
</organism>
<accession>A0A448Z9W1</accession>
<feature type="repeat" description="RCC1" evidence="2">
    <location>
        <begin position="498"/>
        <end position="562"/>
    </location>
</feature>
<dbReference type="PROSITE" id="PS00028">
    <property type="entry name" value="ZINC_FINGER_C2H2_1"/>
    <property type="match status" value="1"/>
</dbReference>